<proteinExistence type="predicted"/>
<protein>
    <submittedName>
        <fullName evidence="1">Uncharacterized protein</fullName>
    </submittedName>
</protein>
<dbReference type="RefSeq" id="WP_092498492.1">
    <property type="nucleotide sequence ID" value="NZ_FOFG01000014.1"/>
</dbReference>
<reference evidence="1 2" key="1">
    <citation type="submission" date="2016-10" db="EMBL/GenBank/DDBJ databases">
        <authorList>
            <person name="de Groot N.N."/>
        </authorList>
    </citation>
    <scope>NUCLEOTIDE SEQUENCE [LARGE SCALE GENOMIC DNA]</scope>
    <source>
        <strain evidence="1 2">A52C2</strain>
    </source>
</reference>
<accession>A0A1H9MU96</accession>
<dbReference type="AlphaFoldDB" id="A0A1H9MU96"/>
<evidence type="ECO:0000313" key="2">
    <source>
        <dbReference type="Proteomes" id="UP000199647"/>
    </source>
</evidence>
<dbReference type="Proteomes" id="UP000199647">
    <property type="component" value="Unassembled WGS sequence"/>
</dbReference>
<sequence length="96" mass="11349">MSHRPGFKHPINVRILKSRPDRLVDEEELLISGDNEREVCLRAEEAYCSLMEHHQNVAVEVRCRTLDVQNRVQEYMNFVTSAEIRERFISVHEEGR</sequence>
<gene>
    <name evidence="1" type="ORF">SAMN05216548_11445</name>
</gene>
<organism evidence="1 2">
    <name type="scientific">Faunimonas pinastri</name>
    <dbReference type="NCBI Taxonomy" id="1855383"/>
    <lineage>
        <taxon>Bacteria</taxon>
        <taxon>Pseudomonadati</taxon>
        <taxon>Pseudomonadota</taxon>
        <taxon>Alphaproteobacteria</taxon>
        <taxon>Hyphomicrobiales</taxon>
        <taxon>Afifellaceae</taxon>
        <taxon>Faunimonas</taxon>
    </lineage>
</organism>
<dbReference type="STRING" id="1855383.SAMN05216548_11445"/>
<evidence type="ECO:0000313" key="1">
    <source>
        <dbReference type="EMBL" id="SER27049.1"/>
    </source>
</evidence>
<name>A0A1H9MU96_9HYPH</name>
<keyword evidence="2" id="KW-1185">Reference proteome</keyword>
<dbReference type="EMBL" id="FOFG01000014">
    <property type="protein sequence ID" value="SER27049.1"/>
    <property type="molecule type" value="Genomic_DNA"/>
</dbReference>